<comment type="caution">
    <text evidence="1">The sequence shown here is derived from an EMBL/GenBank/DDBJ whole genome shotgun (WGS) entry which is preliminary data.</text>
</comment>
<dbReference type="AlphaFoldDB" id="A0AA38GDE6"/>
<accession>A0AA38GDE6</accession>
<protein>
    <submittedName>
        <fullName evidence="1">Uncharacterized protein</fullName>
    </submittedName>
</protein>
<evidence type="ECO:0000313" key="1">
    <source>
        <dbReference type="EMBL" id="KAH9319913.1"/>
    </source>
</evidence>
<dbReference type="Proteomes" id="UP000824469">
    <property type="component" value="Unassembled WGS sequence"/>
</dbReference>
<name>A0AA38GDE6_TAXCH</name>
<sequence length="107" mass="12384">VDQMEFVLEKIDKVKEEALDAMHQMEKIVLRISLGFLTPSFALRKVDETIRIFKEIVSQGLGPEVTFDTESINNLLACRDFVGYLMEAGNEYFKLPEKLRDEHETCE</sequence>
<feature type="non-terminal residue" evidence="1">
    <location>
        <position position="107"/>
    </location>
</feature>
<reference evidence="1 2" key="1">
    <citation type="journal article" date="2021" name="Nat. Plants">
        <title>The Taxus genome provides insights into paclitaxel biosynthesis.</title>
        <authorList>
            <person name="Xiong X."/>
            <person name="Gou J."/>
            <person name="Liao Q."/>
            <person name="Li Y."/>
            <person name="Zhou Q."/>
            <person name="Bi G."/>
            <person name="Li C."/>
            <person name="Du R."/>
            <person name="Wang X."/>
            <person name="Sun T."/>
            <person name="Guo L."/>
            <person name="Liang H."/>
            <person name="Lu P."/>
            <person name="Wu Y."/>
            <person name="Zhang Z."/>
            <person name="Ro D.K."/>
            <person name="Shang Y."/>
            <person name="Huang S."/>
            <person name="Yan J."/>
        </authorList>
    </citation>
    <scope>NUCLEOTIDE SEQUENCE [LARGE SCALE GENOMIC DNA]</scope>
    <source>
        <strain evidence="1">Ta-2019</strain>
    </source>
</reference>
<organism evidence="1 2">
    <name type="scientific">Taxus chinensis</name>
    <name type="common">Chinese yew</name>
    <name type="synonym">Taxus wallichiana var. chinensis</name>
    <dbReference type="NCBI Taxonomy" id="29808"/>
    <lineage>
        <taxon>Eukaryota</taxon>
        <taxon>Viridiplantae</taxon>
        <taxon>Streptophyta</taxon>
        <taxon>Embryophyta</taxon>
        <taxon>Tracheophyta</taxon>
        <taxon>Spermatophyta</taxon>
        <taxon>Pinopsida</taxon>
        <taxon>Pinidae</taxon>
        <taxon>Conifers II</taxon>
        <taxon>Cupressales</taxon>
        <taxon>Taxaceae</taxon>
        <taxon>Taxus</taxon>
    </lineage>
</organism>
<proteinExistence type="predicted"/>
<evidence type="ECO:0000313" key="2">
    <source>
        <dbReference type="Proteomes" id="UP000824469"/>
    </source>
</evidence>
<keyword evidence="2" id="KW-1185">Reference proteome</keyword>
<dbReference type="EMBL" id="JAHRHJ020000004">
    <property type="protein sequence ID" value="KAH9319913.1"/>
    <property type="molecule type" value="Genomic_DNA"/>
</dbReference>
<feature type="non-terminal residue" evidence="1">
    <location>
        <position position="1"/>
    </location>
</feature>
<gene>
    <name evidence="1" type="ORF">KI387_021682</name>
</gene>